<evidence type="ECO:0000256" key="1">
    <source>
        <dbReference type="ARBA" id="ARBA00005567"/>
    </source>
</evidence>
<feature type="domain" description="ACB" evidence="3">
    <location>
        <begin position="3"/>
        <end position="85"/>
    </location>
</feature>
<dbReference type="RefSeq" id="XP_024364913.1">
    <property type="nucleotide sequence ID" value="XM_024509145.2"/>
</dbReference>
<dbReference type="SUPFAM" id="SSF47027">
    <property type="entry name" value="Acyl-CoA binding protein"/>
    <property type="match status" value="1"/>
</dbReference>
<keyword evidence="2" id="KW-0446">Lipid-binding</keyword>
<dbReference type="InterPro" id="IPR035984">
    <property type="entry name" value="Acyl-CoA-binding_sf"/>
</dbReference>
<accession>A9RG73</accession>
<reference evidence="4 6" key="2">
    <citation type="journal article" date="2018" name="Plant J.">
        <title>The Physcomitrella patens chromosome-scale assembly reveals moss genome structure and evolution.</title>
        <authorList>
            <person name="Lang D."/>
            <person name="Ullrich K.K."/>
            <person name="Murat F."/>
            <person name="Fuchs J."/>
            <person name="Jenkins J."/>
            <person name="Haas F.B."/>
            <person name="Piednoel M."/>
            <person name="Gundlach H."/>
            <person name="Van Bel M."/>
            <person name="Meyberg R."/>
            <person name="Vives C."/>
            <person name="Morata J."/>
            <person name="Symeonidi A."/>
            <person name="Hiss M."/>
            <person name="Muchero W."/>
            <person name="Kamisugi Y."/>
            <person name="Saleh O."/>
            <person name="Blanc G."/>
            <person name="Decker E.L."/>
            <person name="van Gessel N."/>
            <person name="Grimwood J."/>
            <person name="Hayes R.D."/>
            <person name="Graham S.W."/>
            <person name="Gunter L.E."/>
            <person name="McDaniel S.F."/>
            <person name="Hoernstein S.N.W."/>
            <person name="Larsson A."/>
            <person name="Li F.W."/>
            <person name="Perroud P.F."/>
            <person name="Phillips J."/>
            <person name="Ranjan P."/>
            <person name="Rokshar D.S."/>
            <person name="Rothfels C.J."/>
            <person name="Schneider L."/>
            <person name="Shu S."/>
            <person name="Stevenson D.W."/>
            <person name="Thummler F."/>
            <person name="Tillich M."/>
            <person name="Villarreal Aguilar J.C."/>
            <person name="Widiez T."/>
            <person name="Wong G.K."/>
            <person name="Wymore A."/>
            <person name="Zhang Y."/>
            <person name="Zimmer A.D."/>
            <person name="Quatrano R.S."/>
            <person name="Mayer K.F.X."/>
            <person name="Goodstein D."/>
            <person name="Casacuberta J.M."/>
            <person name="Vandepoele K."/>
            <person name="Reski R."/>
            <person name="Cuming A.C."/>
            <person name="Tuskan G.A."/>
            <person name="Maumus F."/>
            <person name="Salse J."/>
            <person name="Schmutz J."/>
            <person name="Rensing S.A."/>
        </authorList>
    </citation>
    <scope>NUCLEOTIDE SEQUENCE [LARGE SCALE GENOMIC DNA]</scope>
    <source>
        <strain evidence="5 6">cv. Gransden 2004</strain>
    </source>
</reference>
<dbReference type="InterPro" id="IPR000582">
    <property type="entry name" value="Acyl-CoA-binding_protein"/>
</dbReference>
<dbReference type="EnsemblPlants" id="Pp3c2_5450V3.2">
    <property type="protein sequence ID" value="PAC:32936284.CDS.1"/>
    <property type="gene ID" value="Pp3c2_5450"/>
</dbReference>
<dbReference type="GeneID" id="112277128"/>
<dbReference type="PANTHER" id="PTHR23310:SF62">
    <property type="entry name" value="ACYL-COA BINDING PROTEIN 1, ISOFORM A"/>
    <property type="match status" value="1"/>
</dbReference>
<dbReference type="GO" id="GO:0000062">
    <property type="term" value="F:fatty-acyl-CoA binding"/>
    <property type="evidence" value="ECO:0000318"/>
    <property type="project" value="GO_Central"/>
</dbReference>
<evidence type="ECO:0000313" key="5">
    <source>
        <dbReference type="EnsemblPlants" id="PAC:32936283.CDS.1"/>
    </source>
</evidence>
<dbReference type="EMBL" id="ABEU02000002">
    <property type="protein sequence ID" value="PNR59473.1"/>
    <property type="molecule type" value="Genomic_DNA"/>
</dbReference>
<dbReference type="eggNOG" id="KOG0817">
    <property type="taxonomic scope" value="Eukaryota"/>
</dbReference>
<dbReference type="PANTHER" id="PTHR23310">
    <property type="entry name" value="ACYL-COA-BINDING PROTEIN, ACBP"/>
    <property type="match status" value="1"/>
</dbReference>
<protein>
    <recommendedName>
        <fullName evidence="3">ACB domain-containing protein</fullName>
    </recommendedName>
</protein>
<dbReference type="InterPro" id="IPR014352">
    <property type="entry name" value="FERM/acyl-CoA-bd_prot_sf"/>
</dbReference>
<dbReference type="STRING" id="3218.A9RG73"/>
<dbReference type="Proteomes" id="UP000006727">
    <property type="component" value="Chromosome 2"/>
</dbReference>
<sequence length="85" mass="9469">MGLDEDFQAAAAAAKELKTKPSDDDLLILYALYKVATVGKVDTSCPGMFDFKGKAKWNAWKKAEDKSPEDAKRDYILKVQQLQEA</sequence>
<proteinExistence type="inferred from homology"/>
<organism evidence="4">
    <name type="scientific">Physcomitrium patens</name>
    <name type="common">Spreading-leaved earth moss</name>
    <name type="synonym">Physcomitrella patens</name>
    <dbReference type="NCBI Taxonomy" id="3218"/>
    <lineage>
        <taxon>Eukaryota</taxon>
        <taxon>Viridiplantae</taxon>
        <taxon>Streptophyta</taxon>
        <taxon>Embryophyta</taxon>
        <taxon>Bryophyta</taxon>
        <taxon>Bryophytina</taxon>
        <taxon>Bryopsida</taxon>
        <taxon>Funariidae</taxon>
        <taxon>Funariales</taxon>
        <taxon>Funariaceae</taxon>
        <taxon>Physcomitrium</taxon>
    </lineage>
</organism>
<dbReference type="HOGENOM" id="CLU_118853_4_1_1"/>
<reference evidence="4 6" key="1">
    <citation type="journal article" date="2008" name="Science">
        <title>The Physcomitrella genome reveals evolutionary insights into the conquest of land by plants.</title>
        <authorList>
            <person name="Rensing S."/>
            <person name="Lang D."/>
            <person name="Zimmer A."/>
            <person name="Terry A."/>
            <person name="Salamov A."/>
            <person name="Shapiro H."/>
            <person name="Nishiyama T."/>
            <person name="Perroud P.-F."/>
            <person name="Lindquist E."/>
            <person name="Kamisugi Y."/>
            <person name="Tanahashi T."/>
            <person name="Sakakibara K."/>
            <person name="Fujita T."/>
            <person name="Oishi K."/>
            <person name="Shin-I T."/>
            <person name="Kuroki Y."/>
            <person name="Toyoda A."/>
            <person name="Suzuki Y."/>
            <person name="Hashimoto A."/>
            <person name="Yamaguchi K."/>
            <person name="Sugano A."/>
            <person name="Kohara Y."/>
            <person name="Fujiyama A."/>
            <person name="Anterola A."/>
            <person name="Aoki S."/>
            <person name="Ashton N."/>
            <person name="Barbazuk W.B."/>
            <person name="Barker E."/>
            <person name="Bennetzen J."/>
            <person name="Bezanilla M."/>
            <person name="Blankenship R."/>
            <person name="Cho S.H."/>
            <person name="Dutcher S."/>
            <person name="Estelle M."/>
            <person name="Fawcett J.A."/>
            <person name="Gundlach H."/>
            <person name="Hanada K."/>
            <person name="Heyl A."/>
            <person name="Hicks K.A."/>
            <person name="Hugh J."/>
            <person name="Lohr M."/>
            <person name="Mayer K."/>
            <person name="Melkozernov A."/>
            <person name="Murata T."/>
            <person name="Nelson D."/>
            <person name="Pils B."/>
            <person name="Prigge M."/>
            <person name="Reiss B."/>
            <person name="Renner T."/>
            <person name="Rombauts S."/>
            <person name="Rushton P."/>
            <person name="Sanderfoot A."/>
            <person name="Schween G."/>
            <person name="Shiu S.-H."/>
            <person name="Stueber K."/>
            <person name="Theodoulou F.L."/>
            <person name="Tu H."/>
            <person name="Van de Peer Y."/>
            <person name="Verrier P.J."/>
            <person name="Waters E."/>
            <person name="Wood A."/>
            <person name="Yang L."/>
            <person name="Cove D."/>
            <person name="Cuming A."/>
            <person name="Hasebe M."/>
            <person name="Lucas S."/>
            <person name="Mishler D.B."/>
            <person name="Reski R."/>
            <person name="Grigoriev I."/>
            <person name="Quatrano R.S."/>
            <person name="Boore J.L."/>
        </authorList>
    </citation>
    <scope>NUCLEOTIDE SEQUENCE [LARGE SCALE GENOMIC DNA]</scope>
    <source>
        <strain evidence="5 6">cv. Gransden 2004</strain>
    </source>
</reference>
<dbReference type="PROSITE" id="PS51228">
    <property type="entry name" value="ACB_2"/>
    <property type="match status" value="1"/>
</dbReference>
<dbReference type="PaxDb" id="3218-PP1S7_333V6.1"/>
<dbReference type="Gene3D" id="1.20.80.10">
    <property type="match status" value="1"/>
</dbReference>
<evidence type="ECO:0000313" key="4">
    <source>
        <dbReference type="EMBL" id="PNR59473.1"/>
    </source>
</evidence>
<evidence type="ECO:0000259" key="3">
    <source>
        <dbReference type="PROSITE" id="PS51228"/>
    </source>
</evidence>
<dbReference type="Pfam" id="PF00887">
    <property type="entry name" value="ACBP"/>
    <property type="match status" value="1"/>
</dbReference>
<dbReference type="EnsemblPlants" id="Pp3c2_5450V3.1">
    <property type="protein sequence ID" value="PAC:32936283.CDS.1"/>
    <property type="gene ID" value="Pp3c2_5450"/>
</dbReference>
<dbReference type="FunCoup" id="A9RG73">
    <property type="interactions" value="2124"/>
</dbReference>
<keyword evidence="6" id="KW-1185">Reference proteome</keyword>
<dbReference type="GO" id="GO:0006631">
    <property type="term" value="P:fatty acid metabolic process"/>
    <property type="evidence" value="ECO:0000318"/>
    <property type="project" value="GO_Central"/>
</dbReference>
<evidence type="ECO:0000256" key="2">
    <source>
        <dbReference type="ARBA" id="ARBA00023121"/>
    </source>
</evidence>
<evidence type="ECO:0000313" key="6">
    <source>
        <dbReference type="Proteomes" id="UP000006727"/>
    </source>
</evidence>
<dbReference type="OrthoDB" id="346910at2759"/>
<dbReference type="KEGG" id="ppp:112277128"/>
<dbReference type="Gramene" id="Pp3c2_5450V3.1">
    <property type="protein sequence ID" value="PAC:32936283.CDS.1"/>
    <property type="gene ID" value="Pp3c2_5450"/>
</dbReference>
<comment type="similarity">
    <text evidence="1">Belongs to the ACBP family.</text>
</comment>
<name>A9RG73_PHYPA</name>
<reference evidence="5" key="3">
    <citation type="submission" date="2020-12" db="UniProtKB">
        <authorList>
            <consortium name="EnsemblPlants"/>
        </authorList>
    </citation>
    <scope>IDENTIFICATION</scope>
</reference>
<gene>
    <name evidence="5" type="primary">LOC112277128</name>
    <name evidence="4" type="ORF">PHYPA_002264</name>
</gene>
<dbReference type="AlphaFoldDB" id="A9RG73"/>
<dbReference type="PRINTS" id="PR00689">
    <property type="entry name" value="ACOABINDINGP"/>
</dbReference>
<dbReference type="OMA" id="IACPAML"/>
<dbReference type="Gramene" id="Pp3c2_5450V3.2">
    <property type="protein sequence ID" value="PAC:32936284.CDS.1"/>
    <property type="gene ID" value="Pp3c2_5450"/>
</dbReference>